<evidence type="ECO:0000313" key="14">
    <source>
        <dbReference type="Proteomes" id="UP000326509"/>
    </source>
</evidence>
<dbReference type="OrthoDB" id="9812372at2"/>
<dbReference type="InterPro" id="IPR046357">
    <property type="entry name" value="PPIase_dom_sf"/>
</dbReference>
<evidence type="ECO:0000256" key="1">
    <source>
        <dbReference type="ARBA" id="ARBA00004382"/>
    </source>
</evidence>
<dbReference type="PANTHER" id="PTHR47529:SF1">
    <property type="entry name" value="PERIPLASMIC CHAPERONE PPID"/>
    <property type="match status" value="1"/>
</dbReference>
<dbReference type="Gene3D" id="3.10.50.40">
    <property type="match status" value="1"/>
</dbReference>
<accession>A0A5J4IM49</accession>
<keyword evidence="11" id="KW-0697">Rotamase</keyword>
<evidence type="ECO:0000256" key="3">
    <source>
        <dbReference type="ARBA" id="ARBA00022519"/>
    </source>
</evidence>
<dbReference type="GO" id="GO:0003755">
    <property type="term" value="F:peptidyl-prolyl cis-trans isomerase activity"/>
    <property type="evidence" value="ECO:0007669"/>
    <property type="project" value="UniProtKB-KW"/>
</dbReference>
<evidence type="ECO:0000256" key="4">
    <source>
        <dbReference type="ARBA" id="ARBA00022692"/>
    </source>
</evidence>
<dbReference type="InterPro" id="IPR000297">
    <property type="entry name" value="PPIase_PpiC"/>
</dbReference>
<evidence type="ECO:0000256" key="7">
    <source>
        <dbReference type="ARBA" id="ARBA00023186"/>
    </source>
</evidence>
<dbReference type="SUPFAM" id="SSF54534">
    <property type="entry name" value="FKBP-like"/>
    <property type="match status" value="1"/>
</dbReference>
<keyword evidence="6" id="KW-0472">Membrane</keyword>
<evidence type="ECO:0000256" key="2">
    <source>
        <dbReference type="ARBA" id="ARBA00022475"/>
    </source>
</evidence>
<dbReference type="Pfam" id="PF13623">
    <property type="entry name" value="SurA_N_2"/>
    <property type="match status" value="1"/>
</dbReference>
<dbReference type="EMBL" id="BKCG01000001">
    <property type="protein sequence ID" value="GER58195.1"/>
    <property type="molecule type" value="Genomic_DNA"/>
</dbReference>
<evidence type="ECO:0000259" key="12">
    <source>
        <dbReference type="PROSITE" id="PS50198"/>
    </source>
</evidence>
<evidence type="ECO:0000256" key="10">
    <source>
        <dbReference type="ARBA" id="ARBA00042775"/>
    </source>
</evidence>
<sequence length="707" mass="76882">MAILNSIRKRGVFLIIIIALALFSFILADVIRNGGFSTEKSLTTVATVNGENMPREAFMKKVETTQRSLGPNGTTAQAINSVWDRELRTVLQQQQYELLGLTAQPEKLEDEMRNGLATNATFQDANGNYSPGKVQEYVANVKLTNPSAYQSWLDYEESIKSITLQNTYYNMIRGGLRSTLSEGEKQYRFENDKRNLEFVFVPYTKIPDADVEVTDADITSYVKNHASEFEVAPQVDIQYVSFSEAPSSADIADAEKDILSFLNDKEVYNKATNQTETVLGLKNTTNYAEFVNANSDAAFQDRYFFKKDLPASIADTLFATPVGAIYGPYKFGNTNNISKVIAEKTMPDSVQSKHILIRYSGSLRASDAITRSKADAKKLADSLNAAIKRAPSKFKELAIAFSDDKSNSEKGGDLGFSGPGRMVPAFDKFIFENPTGTVGVVETDFGFHVVGVEDQRNKQKAIKVATITKEVEASETTLNDVFAQASKFEVSSQKGDFAEVAKSQELALKPVNKIGALDANIPGVGNNRTIVNWAFNEETEVGDVKRFSTADGYVIAQLTRKSPKGLMSVAEASAIVSPKLRNEKKAAKIRAAISGESLQDVASSQSVTVQNATAITMAAPTLPGAGAEPAVVGAAFAKNVGETTGLINGEKGVFKVKVVAVNNAPDLETYSMYANQLNNAATPAVNTKVYQALKKASDIEDNRANMF</sequence>
<dbReference type="GO" id="GO:0005886">
    <property type="term" value="C:plasma membrane"/>
    <property type="evidence" value="ECO:0007669"/>
    <property type="project" value="UniProtKB-SubCell"/>
</dbReference>
<keyword evidence="11 13" id="KW-0413">Isomerase</keyword>
<dbReference type="Pfam" id="PF13616">
    <property type="entry name" value="Rotamase_3"/>
    <property type="match status" value="1"/>
</dbReference>
<dbReference type="Proteomes" id="UP000326509">
    <property type="component" value="Unassembled WGS sequence"/>
</dbReference>
<evidence type="ECO:0000256" key="6">
    <source>
        <dbReference type="ARBA" id="ARBA00023136"/>
    </source>
</evidence>
<keyword evidence="14" id="KW-1185">Reference proteome</keyword>
<evidence type="ECO:0000256" key="11">
    <source>
        <dbReference type="PROSITE-ProRule" id="PRU00278"/>
    </source>
</evidence>
<evidence type="ECO:0000256" key="9">
    <source>
        <dbReference type="ARBA" id="ARBA00040743"/>
    </source>
</evidence>
<gene>
    <name evidence="13" type="ORF">ULMA_03030</name>
</gene>
<dbReference type="AlphaFoldDB" id="A0A5J4IM49"/>
<comment type="subcellular location">
    <subcellularLocation>
        <location evidence="1">Cell inner membrane</location>
        <topology evidence="1">Single-pass type II membrane protein</topology>
        <orientation evidence="1">Periplasmic side</orientation>
    </subcellularLocation>
</comment>
<protein>
    <recommendedName>
        <fullName evidence="9">Periplasmic chaperone PpiD</fullName>
    </recommendedName>
    <alternativeName>
        <fullName evidence="10">Periplasmic folding chaperone</fullName>
    </alternativeName>
</protein>
<evidence type="ECO:0000256" key="8">
    <source>
        <dbReference type="ARBA" id="ARBA00038408"/>
    </source>
</evidence>
<evidence type="ECO:0000313" key="13">
    <source>
        <dbReference type="EMBL" id="GER58195.1"/>
    </source>
</evidence>
<dbReference type="PROSITE" id="PS50198">
    <property type="entry name" value="PPIC_PPIASE_2"/>
    <property type="match status" value="1"/>
</dbReference>
<dbReference type="InterPro" id="IPR052029">
    <property type="entry name" value="PpiD_chaperone"/>
</dbReference>
<comment type="caution">
    <text evidence="13">The sequence shown here is derived from an EMBL/GenBank/DDBJ whole genome shotgun (WGS) entry which is preliminary data.</text>
</comment>
<keyword evidence="4" id="KW-0812">Transmembrane</keyword>
<dbReference type="InterPro" id="IPR027304">
    <property type="entry name" value="Trigger_fact/SurA_dom_sf"/>
</dbReference>
<keyword evidence="7" id="KW-0143">Chaperone</keyword>
<dbReference type="SUPFAM" id="SSF109998">
    <property type="entry name" value="Triger factor/SurA peptide-binding domain-like"/>
    <property type="match status" value="1"/>
</dbReference>
<name>A0A5J4IM49_9FLAO</name>
<comment type="similarity">
    <text evidence="8">Belongs to the PpiD chaperone family.</text>
</comment>
<feature type="domain" description="PpiC" evidence="12">
    <location>
        <begin position="347"/>
        <end position="454"/>
    </location>
</feature>
<keyword evidence="5" id="KW-1133">Transmembrane helix</keyword>
<keyword evidence="3" id="KW-0997">Cell inner membrane</keyword>
<keyword evidence="2" id="KW-1003">Cell membrane</keyword>
<organism evidence="13 14">
    <name type="scientific">Patiriisocius marinus</name>
    <dbReference type="NCBI Taxonomy" id="1397112"/>
    <lineage>
        <taxon>Bacteria</taxon>
        <taxon>Pseudomonadati</taxon>
        <taxon>Bacteroidota</taxon>
        <taxon>Flavobacteriia</taxon>
        <taxon>Flavobacteriales</taxon>
        <taxon>Flavobacteriaceae</taxon>
        <taxon>Patiriisocius</taxon>
    </lineage>
</organism>
<dbReference type="PANTHER" id="PTHR47529">
    <property type="entry name" value="PEPTIDYL-PROLYL CIS-TRANS ISOMERASE D"/>
    <property type="match status" value="1"/>
</dbReference>
<evidence type="ECO:0000256" key="5">
    <source>
        <dbReference type="ARBA" id="ARBA00022989"/>
    </source>
</evidence>
<reference evidence="13 14" key="1">
    <citation type="submission" date="2019-08" db="EMBL/GenBank/DDBJ databases">
        <title>Draft genome sequence of Ulvibacter marinus type strain NBRC 109484.</title>
        <authorList>
            <person name="Kawano K."/>
            <person name="Ushijima N."/>
            <person name="Kihara M."/>
            <person name="Itoh H."/>
        </authorList>
    </citation>
    <scope>NUCLEOTIDE SEQUENCE [LARGE SCALE GENOMIC DNA]</scope>
    <source>
        <strain evidence="13 14">NBRC 109484</strain>
    </source>
</reference>
<dbReference type="RefSeq" id="WP_151672286.1">
    <property type="nucleotide sequence ID" value="NZ_BKCG01000001.1"/>
</dbReference>
<proteinExistence type="inferred from homology"/>